<gene>
    <name evidence="3" type="ORF">V6N12_000619</name>
</gene>
<keyword evidence="2" id="KW-0812">Transmembrane</keyword>
<comment type="caution">
    <text evidence="3">The sequence shown here is derived from an EMBL/GenBank/DDBJ whole genome shotgun (WGS) entry which is preliminary data.</text>
</comment>
<evidence type="ECO:0000256" key="2">
    <source>
        <dbReference type="SAM" id="Phobius"/>
    </source>
</evidence>
<reference evidence="3 4" key="1">
    <citation type="journal article" date="2024" name="G3 (Bethesda)">
        <title>Genome assembly of Hibiscus sabdariffa L. provides insights into metabolisms of medicinal natural products.</title>
        <authorList>
            <person name="Kim T."/>
        </authorList>
    </citation>
    <scope>NUCLEOTIDE SEQUENCE [LARGE SCALE GENOMIC DNA]</scope>
    <source>
        <strain evidence="3">TK-2024</strain>
        <tissue evidence="3">Old leaves</tissue>
    </source>
</reference>
<feature type="region of interest" description="Disordered" evidence="1">
    <location>
        <begin position="610"/>
        <end position="641"/>
    </location>
</feature>
<feature type="transmembrane region" description="Helical" evidence="2">
    <location>
        <begin position="120"/>
        <end position="145"/>
    </location>
</feature>
<feature type="region of interest" description="Disordered" evidence="1">
    <location>
        <begin position="566"/>
        <end position="589"/>
    </location>
</feature>
<proteinExistence type="predicted"/>
<evidence type="ECO:0008006" key="5">
    <source>
        <dbReference type="Google" id="ProtNLM"/>
    </source>
</evidence>
<evidence type="ECO:0000313" key="4">
    <source>
        <dbReference type="Proteomes" id="UP001472677"/>
    </source>
</evidence>
<protein>
    <recommendedName>
        <fullName evidence="5">Transmembrane protein</fullName>
    </recommendedName>
</protein>
<feature type="compositionally biased region" description="Low complexity" evidence="1">
    <location>
        <begin position="456"/>
        <end position="480"/>
    </location>
</feature>
<dbReference type="Proteomes" id="UP001472677">
    <property type="component" value="Unassembled WGS sequence"/>
</dbReference>
<keyword evidence="2" id="KW-1133">Transmembrane helix</keyword>
<name>A0ABR2BAX4_9ROSI</name>
<dbReference type="EMBL" id="JBBPBM010000150">
    <property type="protein sequence ID" value="KAK8503549.1"/>
    <property type="molecule type" value="Genomic_DNA"/>
</dbReference>
<keyword evidence="2" id="KW-0472">Membrane</keyword>
<organism evidence="3 4">
    <name type="scientific">Hibiscus sabdariffa</name>
    <name type="common">roselle</name>
    <dbReference type="NCBI Taxonomy" id="183260"/>
    <lineage>
        <taxon>Eukaryota</taxon>
        <taxon>Viridiplantae</taxon>
        <taxon>Streptophyta</taxon>
        <taxon>Embryophyta</taxon>
        <taxon>Tracheophyta</taxon>
        <taxon>Spermatophyta</taxon>
        <taxon>Magnoliopsida</taxon>
        <taxon>eudicotyledons</taxon>
        <taxon>Gunneridae</taxon>
        <taxon>Pentapetalae</taxon>
        <taxon>rosids</taxon>
        <taxon>malvids</taxon>
        <taxon>Malvales</taxon>
        <taxon>Malvaceae</taxon>
        <taxon>Malvoideae</taxon>
        <taxon>Hibiscus</taxon>
    </lineage>
</organism>
<feature type="region of interest" description="Disordered" evidence="1">
    <location>
        <begin position="429"/>
        <end position="499"/>
    </location>
</feature>
<feature type="transmembrane region" description="Helical" evidence="2">
    <location>
        <begin position="340"/>
        <end position="360"/>
    </location>
</feature>
<sequence length="641" mass="69880">MLSTLLSILSFLRLLFALFFGGFASFTGGIWSSSRNVIGRDVSPFTSFLIGAGVGSCSFLLAAMTAVFCAVPTAFLSRASPLLWLTCLVSFSGCHLQTVQGPGPFNRGLHRFLVIDECWLIVWIKEAAVFWAVLLILVILVSRLISRWIWQHRQFLFNCRPLLRRLTFWRLFSPTPNLLSVTMDLQIFIYSRFTFIAWQISQGRWLRAARGPDTILPTAGFLPIPEVEERLSVRSLDTRTRMLHGLGSGQSCGLRTEQISAHLFPSGLRESLHPFCGLLGWRPPSLLWFNWAPGWVSSSWTGSSQYPFCDLLGWRLPWCSEVQPLNSLPRWTDYYCWDVLSLWTSIWAISFFMGFPYWSWRTFVLSLVDRPVPILISPGPPFPWPNRAPGWVGSSWTGQLPLPPLAHQSYTFPIFSPFLGPRAGPRKRTGIEYFSEPSSEPPAPVITKSTTVNADSGTGTTPVSSSVISDGVGAARGRAVATEDPSGQDTTGQDATDQDTLGVVETLPTEPAVATTLDSPEAVPKTPTTATPSVAIAGAMQTGGSCSTAVLAEPHGTRAAVCHAVKDPEPTRPKRATQSQSEGGNDIGSTVHLVNSAANLFSATSAVHGELQPEGGKDMEARTPLVKSDANTVNETGAAHG</sequence>
<evidence type="ECO:0000313" key="3">
    <source>
        <dbReference type="EMBL" id="KAK8503549.1"/>
    </source>
</evidence>
<keyword evidence="4" id="KW-1185">Reference proteome</keyword>
<feature type="transmembrane region" description="Helical" evidence="2">
    <location>
        <begin position="48"/>
        <end position="70"/>
    </location>
</feature>
<accession>A0ABR2BAX4</accession>
<feature type="compositionally biased region" description="Low complexity" evidence="1">
    <location>
        <begin position="487"/>
        <end position="499"/>
    </location>
</feature>
<evidence type="ECO:0000256" key="1">
    <source>
        <dbReference type="SAM" id="MobiDB-lite"/>
    </source>
</evidence>
<feature type="transmembrane region" description="Helical" evidence="2">
    <location>
        <begin position="82"/>
        <end position="100"/>
    </location>
</feature>